<keyword evidence="6 13" id="KW-0223">Dioxygenase</keyword>
<organism evidence="16 17">
    <name type="scientific">Steinernema carpocapsae</name>
    <name type="common">Entomopathogenic nematode</name>
    <dbReference type="NCBI Taxonomy" id="34508"/>
    <lineage>
        <taxon>Eukaryota</taxon>
        <taxon>Metazoa</taxon>
        <taxon>Ecdysozoa</taxon>
        <taxon>Nematoda</taxon>
        <taxon>Chromadorea</taxon>
        <taxon>Rhabditida</taxon>
        <taxon>Tylenchina</taxon>
        <taxon>Panagrolaimomorpha</taxon>
        <taxon>Strongyloidoidea</taxon>
        <taxon>Steinernematidae</taxon>
        <taxon>Steinernema</taxon>
    </lineage>
</organism>
<feature type="region of interest" description="Disordered" evidence="14">
    <location>
        <begin position="314"/>
        <end position="341"/>
    </location>
</feature>
<dbReference type="InterPro" id="IPR039994">
    <property type="entry name" value="NO66-like"/>
</dbReference>
<comment type="cofactor">
    <cofactor evidence="13">
        <name>Fe(2+)</name>
        <dbReference type="ChEBI" id="CHEBI:29033"/>
    </cofactor>
    <text evidence="13">Binds 1 Fe(2+) ion per subunit.</text>
</comment>
<keyword evidence="8 13" id="KW-0408">Iron</keyword>
<keyword evidence="7 13" id="KW-0560">Oxidoreductase</keyword>
<evidence type="ECO:0000256" key="11">
    <source>
        <dbReference type="ARBA" id="ARBA00023242"/>
    </source>
</evidence>
<keyword evidence="11 13" id="KW-0539">Nucleus</keyword>
<dbReference type="GO" id="GO:0032453">
    <property type="term" value="F:histone H3K4 demethylase activity"/>
    <property type="evidence" value="ECO:0007669"/>
    <property type="project" value="TreeGrafter"/>
</dbReference>
<evidence type="ECO:0000256" key="1">
    <source>
        <dbReference type="ARBA" id="ARBA00004123"/>
    </source>
</evidence>
<evidence type="ECO:0000256" key="3">
    <source>
        <dbReference type="ARBA" id="ARBA00022491"/>
    </source>
</evidence>
<comment type="similarity">
    <text evidence="2">Belongs to the ROX family. NO66 subfamily.</text>
</comment>
<dbReference type="EC" id="1.14.11.27" evidence="13"/>
<evidence type="ECO:0000259" key="15">
    <source>
        <dbReference type="PROSITE" id="PS51184"/>
    </source>
</evidence>
<reference evidence="16 17" key="2">
    <citation type="journal article" date="2019" name="G3 (Bethesda)">
        <title>Hybrid Assembly of the Genome of the Entomopathogenic Nematode Steinernema carpocapsae Identifies the X-Chromosome.</title>
        <authorList>
            <person name="Serra L."/>
            <person name="Macchietto M."/>
            <person name="Macias-Munoz A."/>
            <person name="McGill C.J."/>
            <person name="Rodriguez I.M."/>
            <person name="Rodriguez B."/>
            <person name="Murad R."/>
            <person name="Mortazavi A."/>
        </authorList>
    </citation>
    <scope>NUCLEOTIDE SEQUENCE [LARGE SCALE GENOMIC DNA]</scope>
    <source>
        <strain evidence="16 17">ALL</strain>
    </source>
</reference>
<feature type="domain" description="JmjC" evidence="15">
    <location>
        <begin position="469"/>
        <end position="612"/>
    </location>
</feature>
<dbReference type="Pfam" id="PF08007">
    <property type="entry name" value="JmjC_2"/>
    <property type="match status" value="1"/>
</dbReference>
<comment type="catalytic activity">
    <reaction evidence="12 13">
        <text>N(6),N(6)-dimethyl-L-lysyl(36)-[histone H3] + 2 2-oxoglutarate + 2 O2 = L-lysyl(36)-[histone H3] + 2 formaldehyde + 2 succinate + 2 CO2</text>
        <dbReference type="Rhea" id="RHEA:42032"/>
        <dbReference type="Rhea" id="RHEA-COMP:9785"/>
        <dbReference type="Rhea" id="RHEA-COMP:9787"/>
        <dbReference type="ChEBI" id="CHEBI:15379"/>
        <dbReference type="ChEBI" id="CHEBI:16526"/>
        <dbReference type="ChEBI" id="CHEBI:16810"/>
        <dbReference type="ChEBI" id="CHEBI:16842"/>
        <dbReference type="ChEBI" id="CHEBI:29969"/>
        <dbReference type="ChEBI" id="CHEBI:30031"/>
        <dbReference type="ChEBI" id="CHEBI:61976"/>
        <dbReference type="EC" id="1.14.11.27"/>
    </reaction>
</comment>
<sequence>MGRNRNKFKKEAKDVLGVQGAETAADSRRKQLENEEKLRKMYDNLNSLTSAVSVAKQEGKLKEKAYHFKDKKKKTNADKTQKRREVNFSVAGGNVSENVPEKLSKSQKKKQKKAAKKAAQVDAKNAEKLKKAKQPKNGVAEISSIEKKTKKLKKNGLTKQEKADRKRRSKHPSPDPARIVHLYDEDEDIQTIEPTTRFNGEIMKKGVDYSVVDEYDFNMGSDGFDEEAEDAVWSDVEDEDEDVVWSGEELGEDEFIQDIFVADEDEAEDGEGAYDYLENVDDEEDFDSDSEGEMDYDELYSNIIADGKDMSLLSQLPDDSDLSEDSSSDLDSIADDEDEEAPQLVTKIVKATKTDPIDFSTFPFSKSKHSVQNASAAFNWMIGPCDVQTFFKSIFEKKVLNVKRNNKTFYGNLFSTATLTELLEKHCLEYGSNINIASYKNGVRTTLNGEGRVYPQAVKSHLQEKCSVQFVNPPTFDDNVWYICEVLQELFGSFVGANTYLTPANSAGFAPHWDEIDAFILQLEGSKRWKVYAPEGKEDSLPRESSGNFTDEDMKHRKPVFDDVIREGDLLYVPRGFIHQALTTKEHSLHITISVCRRNAFADMMDKLVPEVLNQLAEKSATLRRSLPCNFLDMGGIADCDYPSDESYNEKLMMPFGLHVHNLMKLSKNFLDNGVDMMAREFMKTALPPKLTMDEMKLSVLGHKTKLLSQKPAFSWTRDTKIRFIRKHAQRLIFESADNAFIAHRMNNSRLYEGKPEQVIDISPEMITGFTNLVSTYPEYLKVGDLECEAHGFDIALAQLLYSHCLVLVEGSN</sequence>
<keyword evidence="9 13" id="KW-0805">Transcription regulation</keyword>
<keyword evidence="10 13" id="KW-0804">Transcription</keyword>
<feature type="region of interest" description="Disordered" evidence="14">
    <location>
        <begin position="65"/>
        <end position="179"/>
    </location>
</feature>
<dbReference type="OrthoDB" id="425950at2759"/>
<evidence type="ECO:0000256" key="4">
    <source>
        <dbReference type="ARBA" id="ARBA00022723"/>
    </source>
</evidence>
<feature type="compositionally biased region" description="Basic and acidic residues" evidence="14">
    <location>
        <begin position="75"/>
        <end position="86"/>
    </location>
</feature>
<dbReference type="Proteomes" id="UP000298663">
    <property type="component" value="Unassembled WGS sequence"/>
</dbReference>
<evidence type="ECO:0000256" key="6">
    <source>
        <dbReference type="ARBA" id="ARBA00022964"/>
    </source>
</evidence>
<dbReference type="PROSITE" id="PS00018">
    <property type="entry name" value="EF_HAND_1"/>
    <property type="match status" value="1"/>
</dbReference>
<evidence type="ECO:0000256" key="10">
    <source>
        <dbReference type="ARBA" id="ARBA00023163"/>
    </source>
</evidence>
<feature type="region of interest" description="Disordered" evidence="14">
    <location>
        <begin position="1"/>
        <end position="32"/>
    </location>
</feature>
<dbReference type="Gene3D" id="3.90.930.40">
    <property type="match status" value="1"/>
</dbReference>
<dbReference type="STRING" id="34508.A0A4U5MKY8"/>
<accession>A0A4U5MKY8</accession>
<keyword evidence="4 13" id="KW-0479">Metal-binding</keyword>
<evidence type="ECO:0000256" key="8">
    <source>
        <dbReference type="ARBA" id="ARBA00023004"/>
    </source>
</evidence>
<proteinExistence type="inferred from homology"/>
<keyword evidence="3" id="KW-0678">Repressor</keyword>
<dbReference type="InterPro" id="IPR018247">
    <property type="entry name" value="EF_Hand_1_Ca_BS"/>
</dbReference>
<comment type="function">
    <text evidence="13">Oxygenase that can act as both a histone lysine demethylase and a ribosomal histidine hydroxylase.</text>
</comment>
<evidence type="ECO:0000256" key="2">
    <source>
        <dbReference type="ARBA" id="ARBA00010309"/>
    </source>
</evidence>
<dbReference type="PANTHER" id="PTHR13096">
    <property type="entry name" value="MINA53 MYC INDUCED NUCLEAR ANTIGEN"/>
    <property type="match status" value="1"/>
</dbReference>
<feature type="compositionally biased region" description="Basic residues" evidence="14">
    <location>
        <begin position="105"/>
        <end position="116"/>
    </location>
</feature>
<dbReference type="InterPro" id="IPR003347">
    <property type="entry name" value="JmjC_dom"/>
</dbReference>
<feature type="compositionally biased region" description="Acidic residues" evidence="14">
    <location>
        <begin position="318"/>
        <end position="341"/>
    </location>
</feature>
<dbReference type="AlphaFoldDB" id="A0A4U5MKY8"/>
<dbReference type="GO" id="GO:0005506">
    <property type="term" value="F:iron ion binding"/>
    <property type="evidence" value="ECO:0007669"/>
    <property type="project" value="UniProtKB-UniRule"/>
</dbReference>
<name>A0A4U5MKY8_STECR</name>
<evidence type="ECO:0000256" key="14">
    <source>
        <dbReference type="SAM" id="MobiDB-lite"/>
    </source>
</evidence>
<dbReference type="FunFam" id="3.90.930.40:FF:000001">
    <property type="entry name" value="ribosomal oxygenase 1 isoform X1"/>
    <property type="match status" value="1"/>
</dbReference>
<comment type="subcellular location">
    <subcellularLocation>
        <location evidence="1 13">Nucleus</location>
    </subcellularLocation>
</comment>
<dbReference type="InterPro" id="IPR049043">
    <property type="entry name" value="WHD_RIOX1"/>
</dbReference>
<dbReference type="PANTHER" id="PTHR13096:SF8">
    <property type="entry name" value="RIBOSOMAL OXYGENASE 1"/>
    <property type="match status" value="1"/>
</dbReference>
<gene>
    <name evidence="16" type="ORF">L596_022189</name>
</gene>
<evidence type="ECO:0000256" key="13">
    <source>
        <dbReference type="RuleBase" id="RU366061"/>
    </source>
</evidence>
<dbReference type="Gene3D" id="1.10.10.1500">
    <property type="entry name" value="JmjC domain-containing ribosomal oxygenase (ROX), dimer domain"/>
    <property type="match status" value="1"/>
</dbReference>
<protein>
    <recommendedName>
        <fullName evidence="13">Bifunctional lysine-specific demethylase and histidyl-hydroxylase</fullName>
        <ecNumber evidence="13">1.14.11.27</ecNumber>
    </recommendedName>
</protein>
<keyword evidence="17" id="KW-1185">Reference proteome</keyword>
<reference evidence="16 17" key="1">
    <citation type="journal article" date="2015" name="Genome Biol.">
        <title>Comparative genomics of Steinernema reveals deeply conserved gene regulatory networks.</title>
        <authorList>
            <person name="Dillman A.R."/>
            <person name="Macchietto M."/>
            <person name="Porter C.F."/>
            <person name="Rogers A."/>
            <person name="Williams B."/>
            <person name="Antoshechkin I."/>
            <person name="Lee M.M."/>
            <person name="Goodwin Z."/>
            <person name="Lu X."/>
            <person name="Lewis E.E."/>
            <person name="Goodrich-Blair H."/>
            <person name="Stock S.P."/>
            <person name="Adams B.J."/>
            <person name="Sternberg P.W."/>
            <person name="Mortazavi A."/>
        </authorList>
    </citation>
    <scope>NUCLEOTIDE SEQUENCE [LARGE SCALE GENOMIC DNA]</scope>
    <source>
        <strain evidence="16 17">ALL</strain>
    </source>
</reference>
<evidence type="ECO:0000256" key="5">
    <source>
        <dbReference type="ARBA" id="ARBA00022853"/>
    </source>
</evidence>
<evidence type="ECO:0000256" key="12">
    <source>
        <dbReference type="ARBA" id="ARBA00047915"/>
    </source>
</evidence>
<dbReference type="GO" id="GO:0005730">
    <property type="term" value="C:nucleolus"/>
    <property type="evidence" value="ECO:0007669"/>
    <property type="project" value="TreeGrafter"/>
</dbReference>
<dbReference type="SUPFAM" id="SSF51197">
    <property type="entry name" value="Clavaminate synthase-like"/>
    <property type="match status" value="1"/>
</dbReference>
<evidence type="ECO:0000313" key="17">
    <source>
        <dbReference type="Proteomes" id="UP000298663"/>
    </source>
</evidence>
<dbReference type="PROSITE" id="PS51184">
    <property type="entry name" value="JMJC"/>
    <property type="match status" value="1"/>
</dbReference>
<dbReference type="Gene3D" id="2.60.120.650">
    <property type="entry name" value="Cupin"/>
    <property type="match status" value="1"/>
</dbReference>
<keyword evidence="5" id="KW-0156">Chromatin regulator</keyword>
<evidence type="ECO:0000313" key="16">
    <source>
        <dbReference type="EMBL" id="TKR70129.1"/>
    </source>
</evidence>
<dbReference type="EMBL" id="AZBU02000007">
    <property type="protein sequence ID" value="TKR70129.1"/>
    <property type="molecule type" value="Genomic_DNA"/>
</dbReference>
<comment type="caution">
    <text evidence="16">The sequence shown here is derived from an EMBL/GenBank/DDBJ whole genome shotgun (WGS) entry which is preliminary data.</text>
</comment>
<dbReference type="GO" id="GO:0140680">
    <property type="term" value="F:histone H3K36me/H3K36me2 demethylase activity"/>
    <property type="evidence" value="ECO:0007669"/>
    <property type="project" value="UniProtKB-EC"/>
</dbReference>
<dbReference type="Pfam" id="PF21233">
    <property type="entry name" value="WHD_RIOX1"/>
    <property type="match status" value="1"/>
</dbReference>
<evidence type="ECO:0000256" key="9">
    <source>
        <dbReference type="ARBA" id="ARBA00023015"/>
    </source>
</evidence>
<evidence type="ECO:0000256" key="7">
    <source>
        <dbReference type="ARBA" id="ARBA00023002"/>
    </source>
</evidence>